<dbReference type="SUPFAM" id="SSF46785">
    <property type="entry name" value="Winged helix' DNA-binding domain"/>
    <property type="match status" value="1"/>
</dbReference>
<dbReference type="FunFam" id="1.10.10.10:FF:000019">
    <property type="entry name" value="Crp/Fnr family transcriptional regulator"/>
    <property type="match status" value="1"/>
</dbReference>
<evidence type="ECO:0000256" key="4">
    <source>
        <dbReference type="SAM" id="MobiDB-lite"/>
    </source>
</evidence>
<feature type="region of interest" description="Disordered" evidence="4">
    <location>
        <begin position="235"/>
        <end position="262"/>
    </location>
</feature>
<dbReference type="GO" id="GO:0003700">
    <property type="term" value="F:DNA-binding transcription factor activity"/>
    <property type="evidence" value="ECO:0007669"/>
    <property type="project" value="TreeGrafter"/>
</dbReference>
<organism evidence="5 6">
    <name type="scientific">Mycobacterium shigaense</name>
    <dbReference type="NCBI Taxonomy" id="722731"/>
    <lineage>
        <taxon>Bacteria</taxon>
        <taxon>Bacillati</taxon>
        <taxon>Actinomycetota</taxon>
        <taxon>Actinomycetes</taxon>
        <taxon>Mycobacteriales</taxon>
        <taxon>Mycobacteriaceae</taxon>
        <taxon>Mycobacterium</taxon>
        <taxon>Mycobacterium simiae complex</taxon>
    </lineage>
</organism>
<dbReference type="PROSITE" id="PS51063">
    <property type="entry name" value="HTH_CRP_2"/>
    <property type="match status" value="1"/>
</dbReference>
<evidence type="ECO:0000256" key="3">
    <source>
        <dbReference type="ARBA" id="ARBA00023163"/>
    </source>
</evidence>
<gene>
    <name evidence="5" type="ORF">MSG_04866</name>
</gene>
<dbReference type="GO" id="GO:0005829">
    <property type="term" value="C:cytosol"/>
    <property type="evidence" value="ECO:0007669"/>
    <property type="project" value="TreeGrafter"/>
</dbReference>
<dbReference type="EMBL" id="AP018164">
    <property type="protein sequence ID" value="BAX94972.1"/>
    <property type="molecule type" value="Genomic_DNA"/>
</dbReference>
<dbReference type="Pfam" id="PF13545">
    <property type="entry name" value="HTH_Crp_2"/>
    <property type="match status" value="1"/>
</dbReference>
<evidence type="ECO:0000256" key="1">
    <source>
        <dbReference type="ARBA" id="ARBA00023015"/>
    </source>
</evidence>
<dbReference type="PROSITE" id="PS50042">
    <property type="entry name" value="CNMP_BINDING_3"/>
    <property type="match status" value="1"/>
</dbReference>
<evidence type="ECO:0000313" key="6">
    <source>
        <dbReference type="Proteomes" id="UP000217736"/>
    </source>
</evidence>
<protein>
    <submittedName>
        <fullName evidence="5">Putative Crp/Fnr-family transriptional regulator</fullName>
    </submittedName>
</protein>
<evidence type="ECO:0000313" key="5">
    <source>
        <dbReference type="EMBL" id="BAX94972.1"/>
    </source>
</evidence>
<dbReference type="KEGG" id="mshg:MSG_04866"/>
<dbReference type="RefSeq" id="WP_096443652.1">
    <property type="nucleotide sequence ID" value="NZ_AP018164.1"/>
</dbReference>
<dbReference type="OrthoDB" id="180043at2"/>
<dbReference type="InterPro" id="IPR014710">
    <property type="entry name" value="RmlC-like_jellyroll"/>
</dbReference>
<dbReference type="SUPFAM" id="SSF51206">
    <property type="entry name" value="cAMP-binding domain-like"/>
    <property type="match status" value="1"/>
</dbReference>
<dbReference type="InterPro" id="IPR036388">
    <property type="entry name" value="WH-like_DNA-bd_sf"/>
</dbReference>
<dbReference type="Proteomes" id="UP000217736">
    <property type="component" value="Chromosome"/>
</dbReference>
<dbReference type="SMART" id="SM00100">
    <property type="entry name" value="cNMP"/>
    <property type="match status" value="1"/>
</dbReference>
<feature type="compositionally biased region" description="Basic residues" evidence="4">
    <location>
        <begin position="251"/>
        <end position="262"/>
    </location>
</feature>
<reference evidence="6" key="1">
    <citation type="submission" date="2017-06" db="EMBL/GenBank/DDBJ databases">
        <title>Complete Genome Sequence of Mycobacterium shigaense.</title>
        <authorList>
            <person name="Fukano H."/>
            <person name="Yoshida M."/>
            <person name="Kazumi Y."/>
            <person name="Ogura Y."/>
            <person name="Mitarai S."/>
            <person name="Hayashi T."/>
            <person name="Hoshino Y."/>
        </authorList>
    </citation>
    <scope>NUCLEOTIDE SEQUENCE [LARGE SCALE GENOMIC DNA]</scope>
    <source>
        <strain evidence="6">UN-152</strain>
    </source>
</reference>
<sequence length="262" mass="28077">MTTGSGGQGVAPVAGVGSPDQTIAKGSLLHRIDAATTAELLEQLNPTQFASKRQIFAQGDPGDRVYIIVSGTVKISLRGPGGRTNLRAILGPSDIFGELAVFDPGPRSCTATAITDVRVLWLDRAALRGWMMRRPVIAEQLLQVLAGRLRTTEDEWVELVSCDVASRVARQLLSLAGRFGVREGAALRLTHELTQDELAQLVGADRASVNKALRDFTTRGWISVDDKSILIVDPGALASQPGTGDRPGTPPRRRRRALRATA</sequence>
<dbReference type="InterPro" id="IPR050397">
    <property type="entry name" value="Env_Response_Regulators"/>
</dbReference>
<dbReference type="InterPro" id="IPR012318">
    <property type="entry name" value="HTH_CRP"/>
</dbReference>
<keyword evidence="3" id="KW-0804">Transcription</keyword>
<dbReference type="InterPro" id="IPR000595">
    <property type="entry name" value="cNMP-bd_dom"/>
</dbReference>
<keyword evidence="6" id="KW-1185">Reference proteome</keyword>
<dbReference type="Gene3D" id="2.60.120.10">
    <property type="entry name" value="Jelly Rolls"/>
    <property type="match status" value="1"/>
</dbReference>
<dbReference type="AlphaFoldDB" id="A0A1Z4EQ04"/>
<dbReference type="PANTHER" id="PTHR24567:SF74">
    <property type="entry name" value="HTH-TYPE TRANSCRIPTIONAL REGULATOR ARCR"/>
    <property type="match status" value="1"/>
</dbReference>
<dbReference type="Pfam" id="PF00027">
    <property type="entry name" value="cNMP_binding"/>
    <property type="match status" value="1"/>
</dbReference>
<dbReference type="SMART" id="SM00419">
    <property type="entry name" value="HTH_CRP"/>
    <property type="match status" value="1"/>
</dbReference>
<keyword evidence="2" id="KW-0238">DNA-binding</keyword>
<dbReference type="PRINTS" id="PR00103">
    <property type="entry name" value="CAMPKINASE"/>
</dbReference>
<evidence type="ECO:0000256" key="2">
    <source>
        <dbReference type="ARBA" id="ARBA00023125"/>
    </source>
</evidence>
<accession>A0A1Z4EQ04</accession>
<dbReference type="InterPro" id="IPR018490">
    <property type="entry name" value="cNMP-bd_dom_sf"/>
</dbReference>
<dbReference type="CDD" id="cd00038">
    <property type="entry name" value="CAP_ED"/>
    <property type="match status" value="1"/>
</dbReference>
<dbReference type="GO" id="GO:0003677">
    <property type="term" value="F:DNA binding"/>
    <property type="evidence" value="ECO:0007669"/>
    <property type="project" value="UniProtKB-KW"/>
</dbReference>
<dbReference type="Gene3D" id="1.10.10.10">
    <property type="entry name" value="Winged helix-like DNA-binding domain superfamily/Winged helix DNA-binding domain"/>
    <property type="match status" value="1"/>
</dbReference>
<dbReference type="InterPro" id="IPR036390">
    <property type="entry name" value="WH_DNA-bd_sf"/>
</dbReference>
<dbReference type="PANTHER" id="PTHR24567">
    <property type="entry name" value="CRP FAMILY TRANSCRIPTIONAL REGULATORY PROTEIN"/>
    <property type="match status" value="1"/>
</dbReference>
<keyword evidence="1" id="KW-0805">Transcription regulation</keyword>
<proteinExistence type="predicted"/>
<name>A0A1Z4EQ04_9MYCO</name>